<dbReference type="HOGENOM" id="CLU_2743660_0_0_1"/>
<dbReference type="Proteomes" id="UP000032180">
    <property type="component" value="Chromosome 3"/>
</dbReference>
<protein>
    <submittedName>
        <fullName evidence="1">Uncharacterized protein</fullName>
    </submittedName>
</protein>
<name>A0A0D9VQC9_9ORYZ</name>
<dbReference type="EnsemblPlants" id="LPERR03G05470.1">
    <property type="protein sequence ID" value="LPERR03G05470.1"/>
    <property type="gene ID" value="LPERR03G05470"/>
</dbReference>
<dbReference type="Gramene" id="LPERR03G05470.1">
    <property type="protein sequence ID" value="LPERR03G05470.1"/>
    <property type="gene ID" value="LPERR03G05470"/>
</dbReference>
<keyword evidence="2" id="KW-1185">Reference proteome</keyword>
<reference evidence="1" key="3">
    <citation type="submission" date="2015-04" db="UniProtKB">
        <authorList>
            <consortium name="EnsemblPlants"/>
        </authorList>
    </citation>
    <scope>IDENTIFICATION</scope>
</reference>
<proteinExistence type="predicted"/>
<dbReference type="AlphaFoldDB" id="A0A0D9VQC9"/>
<evidence type="ECO:0000313" key="2">
    <source>
        <dbReference type="Proteomes" id="UP000032180"/>
    </source>
</evidence>
<evidence type="ECO:0000313" key="1">
    <source>
        <dbReference type="EnsemblPlants" id="LPERR03G05470.1"/>
    </source>
</evidence>
<organism evidence="1 2">
    <name type="scientific">Leersia perrieri</name>
    <dbReference type="NCBI Taxonomy" id="77586"/>
    <lineage>
        <taxon>Eukaryota</taxon>
        <taxon>Viridiplantae</taxon>
        <taxon>Streptophyta</taxon>
        <taxon>Embryophyta</taxon>
        <taxon>Tracheophyta</taxon>
        <taxon>Spermatophyta</taxon>
        <taxon>Magnoliopsida</taxon>
        <taxon>Liliopsida</taxon>
        <taxon>Poales</taxon>
        <taxon>Poaceae</taxon>
        <taxon>BOP clade</taxon>
        <taxon>Oryzoideae</taxon>
        <taxon>Oryzeae</taxon>
        <taxon>Oryzinae</taxon>
        <taxon>Leersia</taxon>
    </lineage>
</organism>
<sequence length="71" mass="7920">MANDTTIAIAVGKVVEKLRDHTSKMADGHKQELKDSAMVCVSFALAYVHCRYPEIDWEAALKASLPDEEDR</sequence>
<reference evidence="1 2" key="1">
    <citation type="submission" date="2012-08" db="EMBL/GenBank/DDBJ databases">
        <title>Oryza genome evolution.</title>
        <authorList>
            <person name="Wing R.A."/>
        </authorList>
    </citation>
    <scope>NUCLEOTIDE SEQUENCE</scope>
</reference>
<reference evidence="2" key="2">
    <citation type="submission" date="2013-12" db="EMBL/GenBank/DDBJ databases">
        <authorList>
            <person name="Yu Y."/>
            <person name="Lee S."/>
            <person name="de Baynast K."/>
            <person name="Wissotski M."/>
            <person name="Liu L."/>
            <person name="Talag J."/>
            <person name="Goicoechea J."/>
            <person name="Angelova A."/>
            <person name="Jetty R."/>
            <person name="Kudrna D."/>
            <person name="Golser W."/>
            <person name="Rivera L."/>
            <person name="Zhang J."/>
            <person name="Wing R."/>
        </authorList>
    </citation>
    <scope>NUCLEOTIDE SEQUENCE</scope>
</reference>
<accession>A0A0D9VQC9</accession>